<dbReference type="EMBL" id="CP104562">
    <property type="protein sequence ID" value="UXH78734.1"/>
    <property type="molecule type" value="Genomic_DNA"/>
</dbReference>
<dbReference type="InterPro" id="IPR000160">
    <property type="entry name" value="GGDEF_dom"/>
</dbReference>
<accession>A0ABY6AZY5</accession>
<protein>
    <submittedName>
        <fullName evidence="2">Diguanylate cyclase</fullName>
        <ecNumber evidence="2">2.7.7.65</ecNumber>
    </submittedName>
</protein>
<dbReference type="Pfam" id="PF00990">
    <property type="entry name" value="GGDEF"/>
    <property type="match status" value="1"/>
</dbReference>
<keyword evidence="2" id="KW-0808">Transferase</keyword>
<organism evidence="2 3">
    <name type="scientific">Roseateles amylovorans</name>
    <dbReference type="NCBI Taxonomy" id="2978473"/>
    <lineage>
        <taxon>Bacteria</taxon>
        <taxon>Pseudomonadati</taxon>
        <taxon>Pseudomonadota</taxon>
        <taxon>Betaproteobacteria</taxon>
        <taxon>Burkholderiales</taxon>
        <taxon>Sphaerotilaceae</taxon>
        <taxon>Roseateles</taxon>
    </lineage>
</organism>
<dbReference type="InterPro" id="IPR043128">
    <property type="entry name" value="Rev_trsase/Diguanyl_cyclase"/>
</dbReference>
<keyword evidence="3" id="KW-1185">Reference proteome</keyword>
<evidence type="ECO:0000259" key="1">
    <source>
        <dbReference type="PROSITE" id="PS50887"/>
    </source>
</evidence>
<evidence type="ECO:0000313" key="2">
    <source>
        <dbReference type="EMBL" id="UXH78734.1"/>
    </source>
</evidence>
<evidence type="ECO:0000313" key="3">
    <source>
        <dbReference type="Proteomes" id="UP001064933"/>
    </source>
</evidence>
<dbReference type="SUPFAM" id="SSF55073">
    <property type="entry name" value="Nucleotide cyclase"/>
    <property type="match status" value="1"/>
</dbReference>
<dbReference type="EC" id="2.7.7.65" evidence="2"/>
<keyword evidence="2" id="KW-0548">Nucleotidyltransferase</keyword>
<proteinExistence type="predicted"/>
<dbReference type="GO" id="GO:0052621">
    <property type="term" value="F:diguanylate cyclase activity"/>
    <property type="evidence" value="ECO:0007669"/>
    <property type="project" value="UniProtKB-EC"/>
</dbReference>
<dbReference type="PROSITE" id="PS50887">
    <property type="entry name" value="GGDEF"/>
    <property type="match status" value="1"/>
</dbReference>
<dbReference type="InterPro" id="IPR029787">
    <property type="entry name" value="Nucleotide_cyclase"/>
</dbReference>
<feature type="domain" description="GGDEF" evidence="1">
    <location>
        <begin position="36"/>
        <end position="181"/>
    </location>
</feature>
<reference evidence="2" key="1">
    <citation type="submission" date="2022-10" db="EMBL/GenBank/DDBJ databases">
        <title>Characterization and whole genome sequencing of a new Roseateles species, isolated from fresh water.</title>
        <authorList>
            <person name="Guliayeva D.Y."/>
            <person name="Akhremchuk A.E."/>
            <person name="Sikolenko M.A."/>
            <person name="Valentovich L.N."/>
            <person name="Sidarenka A.V."/>
        </authorList>
    </citation>
    <scope>NUCLEOTIDE SEQUENCE</scope>
    <source>
        <strain evidence="2">BIM B-1768</strain>
    </source>
</reference>
<dbReference type="Gene3D" id="3.30.70.270">
    <property type="match status" value="1"/>
</dbReference>
<dbReference type="RefSeq" id="WP_261758565.1">
    <property type="nucleotide sequence ID" value="NZ_CP104562.2"/>
</dbReference>
<dbReference type="Proteomes" id="UP001064933">
    <property type="component" value="Chromosome"/>
</dbReference>
<sequence>MSSRQPSSLWVPRVDSLTEFGLLISRQLTQCRRYGGHLAVLWLEACPLEHEGGRREQGCPEAAAAAAAAAGTARAPDANELMNAVGRRVRGRVRGTDMVLQVGENSFAVLLLDAGGFEAGLVQQRLMHALNGPYGVGDGVQHVGLQMGTAVFPDGGVRGADLAESARGDLRKRMSRAAANT</sequence>
<gene>
    <name evidence="2" type="ORF">N4261_01980</name>
</gene>
<name>A0ABY6AZY5_9BURK</name>